<gene>
    <name evidence="5" type="ORF">HNR20_004622</name>
</gene>
<feature type="compositionally biased region" description="Pro residues" evidence="3">
    <location>
        <begin position="1"/>
        <end position="30"/>
    </location>
</feature>
<dbReference type="GO" id="GO:0005524">
    <property type="term" value="F:ATP binding"/>
    <property type="evidence" value="ECO:0007669"/>
    <property type="project" value="UniProtKB-KW"/>
</dbReference>
<dbReference type="InterPro" id="IPR027417">
    <property type="entry name" value="P-loop_NTPase"/>
</dbReference>
<dbReference type="GO" id="GO:0005886">
    <property type="term" value="C:plasma membrane"/>
    <property type="evidence" value="ECO:0007669"/>
    <property type="project" value="TreeGrafter"/>
</dbReference>
<evidence type="ECO:0000256" key="3">
    <source>
        <dbReference type="SAM" id="MobiDB-lite"/>
    </source>
</evidence>
<comment type="caution">
    <text evidence="5">The sequence shown here is derived from an EMBL/GenBank/DDBJ whole genome shotgun (WGS) entry which is preliminary data.</text>
</comment>
<keyword evidence="5" id="KW-0449">Lipoprotein</keyword>
<dbReference type="SUPFAM" id="SSF52540">
    <property type="entry name" value="P-loop containing nucleoside triphosphate hydrolases"/>
    <property type="match status" value="1"/>
</dbReference>
<reference evidence="5 6" key="1">
    <citation type="submission" date="2020-08" db="EMBL/GenBank/DDBJ databases">
        <title>Sequencing the genomes of 1000 actinobacteria strains.</title>
        <authorList>
            <person name="Klenk H.-P."/>
        </authorList>
    </citation>
    <scope>NUCLEOTIDE SEQUENCE [LARGE SCALE GENOMIC DNA]</scope>
    <source>
        <strain evidence="5 6">DSM 103125</strain>
    </source>
</reference>
<evidence type="ECO:0000313" key="5">
    <source>
        <dbReference type="EMBL" id="MBB5480117.1"/>
    </source>
</evidence>
<keyword evidence="6" id="KW-1185">Reference proteome</keyword>
<dbReference type="PANTHER" id="PTHR24220:SF685">
    <property type="entry name" value="ABC TRANSPORTER RELATED"/>
    <property type="match status" value="1"/>
</dbReference>
<dbReference type="InterPro" id="IPR015854">
    <property type="entry name" value="ABC_transpr_LolD-like"/>
</dbReference>
<dbReference type="PROSITE" id="PS50893">
    <property type="entry name" value="ABC_TRANSPORTER_2"/>
    <property type="match status" value="1"/>
</dbReference>
<sequence length="324" mass="33078">MTAPPPDEPMTAPPPERPMTAPPPDEPMTAPPAAGVAVGCHRLIHIYPTSTGDVVALSGVDLQISPGEMLALVGPSGSGKSTLVAILGGLMQPSAGRVYVGDHELSRLSAKGLAALRGATVGTVLQGAERNLLPYVSLSRNVWLAQRPAARLAGRRLDPPEAILDLVGLAGAGARRVGDLTPGQRQRAALAQGLAAGPGLLLVDEPTSQLDASGRDEVLAALATVNAERGTTVVVVTHDSEVGARLGRAVTIRDGRVGAEGRNGRDFAVVAGDGTIQLPPETLATFPAGTMFEVDHTDQSITLRAVASPSSGEEAAARENGRAG</sequence>
<protein>
    <submittedName>
        <fullName evidence="5">ABC-type lipoprotein export system ATPase subunit</fullName>
    </submittedName>
</protein>
<organism evidence="5 6">
    <name type="scientific">Micromonospora parathelypteridis</name>
    <dbReference type="NCBI Taxonomy" id="1839617"/>
    <lineage>
        <taxon>Bacteria</taxon>
        <taxon>Bacillati</taxon>
        <taxon>Actinomycetota</taxon>
        <taxon>Actinomycetes</taxon>
        <taxon>Micromonosporales</taxon>
        <taxon>Micromonosporaceae</taxon>
        <taxon>Micromonospora</taxon>
    </lineage>
</organism>
<proteinExistence type="predicted"/>
<dbReference type="PANTHER" id="PTHR24220">
    <property type="entry name" value="IMPORT ATP-BINDING PROTEIN"/>
    <property type="match status" value="1"/>
</dbReference>
<evidence type="ECO:0000313" key="6">
    <source>
        <dbReference type="Proteomes" id="UP000586947"/>
    </source>
</evidence>
<keyword evidence="1" id="KW-0547">Nucleotide-binding</keyword>
<accession>A0A840VU12</accession>
<dbReference type="InterPro" id="IPR003439">
    <property type="entry name" value="ABC_transporter-like_ATP-bd"/>
</dbReference>
<dbReference type="SMART" id="SM00382">
    <property type="entry name" value="AAA"/>
    <property type="match status" value="1"/>
</dbReference>
<name>A0A840VU12_9ACTN</name>
<dbReference type="EMBL" id="JACHDP010000001">
    <property type="protein sequence ID" value="MBB5480117.1"/>
    <property type="molecule type" value="Genomic_DNA"/>
</dbReference>
<dbReference type="Pfam" id="PF00005">
    <property type="entry name" value="ABC_tran"/>
    <property type="match status" value="1"/>
</dbReference>
<evidence type="ECO:0000259" key="4">
    <source>
        <dbReference type="PROSITE" id="PS50893"/>
    </source>
</evidence>
<dbReference type="InterPro" id="IPR003593">
    <property type="entry name" value="AAA+_ATPase"/>
</dbReference>
<evidence type="ECO:0000256" key="2">
    <source>
        <dbReference type="ARBA" id="ARBA00022840"/>
    </source>
</evidence>
<keyword evidence="2" id="KW-0067">ATP-binding</keyword>
<dbReference type="AlphaFoldDB" id="A0A840VU12"/>
<dbReference type="GO" id="GO:0016887">
    <property type="term" value="F:ATP hydrolysis activity"/>
    <property type="evidence" value="ECO:0007669"/>
    <property type="project" value="InterPro"/>
</dbReference>
<dbReference type="Gene3D" id="3.40.50.300">
    <property type="entry name" value="P-loop containing nucleotide triphosphate hydrolases"/>
    <property type="match status" value="1"/>
</dbReference>
<feature type="region of interest" description="Disordered" evidence="3">
    <location>
        <begin position="1"/>
        <end position="33"/>
    </location>
</feature>
<feature type="domain" description="ABC transporter" evidence="4">
    <location>
        <begin position="41"/>
        <end position="279"/>
    </location>
</feature>
<dbReference type="GO" id="GO:0022857">
    <property type="term" value="F:transmembrane transporter activity"/>
    <property type="evidence" value="ECO:0007669"/>
    <property type="project" value="TreeGrafter"/>
</dbReference>
<dbReference type="Proteomes" id="UP000586947">
    <property type="component" value="Unassembled WGS sequence"/>
</dbReference>
<evidence type="ECO:0000256" key="1">
    <source>
        <dbReference type="ARBA" id="ARBA00022741"/>
    </source>
</evidence>